<dbReference type="CDD" id="cd12214">
    <property type="entry name" value="ChiA1_BD"/>
    <property type="match status" value="1"/>
</dbReference>
<protein>
    <recommendedName>
        <fullName evidence="4">Chitin-binding type-3 domain-containing protein</fullName>
    </recommendedName>
</protein>
<feature type="region of interest" description="Disordered" evidence="2">
    <location>
        <begin position="79"/>
        <end position="101"/>
    </location>
</feature>
<name>A0ABY6DMC1_9NEIS</name>
<dbReference type="Pfam" id="PF02839">
    <property type="entry name" value="CBM_5_12"/>
    <property type="match status" value="1"/>
</dbReference>
<gene>
    <name evidence="5" type="ORF">N8I74_17845</name>
</gene>
<dbReference type="Proteomes" id="UP001061302">
    <property type="component" value="Chromosome"/>
</dbReference>
<dbReference type="Gene3D" id="2.10.10.20">
    <property type="entry name" value="Carbohydrate-binding module superfamily 5/12"/>
    <property type="match status" value="2"/>
</dbReference>
<evidence type="ECO:0000256" key="1">
    <source>
        <dbReference type="ARBA" id="ARBA00022801"/>
    </source>
</evidence>
<dbReference type="SMART" id="SM00495">
    <property type="entry name" value="ChtBD3"/>
    <property type="match status" value="1"/>
</dbReference>
<feature type="signal peptide" evidence="3">
    <location>
        <begin position="1"/>
        <end position="24"/>
    </location>
</feature>
<feature type="chain" id="PRO_5046211281" description="Chitin-binding type-3 domain-containing protein" evidence="3">
    <location>
        <begin position="25"/>
        <end position="171"/>
    </location>
</feature>
<dbReference type="InterPro" id="IPR003610">
    <property type="entry name" value="CBM5/12"/>
</dbReference>
<feature type="compositionally biased region" description="Acidic residues" evidence="2">
    <location>
        <begin position="86"/>
        <end position="97"/>
    </location>
</feature>
<feature type="domain" description="Chitin-binding type-3" evidence="4">
    <location>
        <begin position="25"/>
        <end position="73"/>
    </location>
</feature>
<dbReference type="EMBL" id="CP106753">
    <property type="protein sequence ID" value="UXY15152.1"/>
    <property type="molecule type" value="Genomic_DNA"/>
</dbReference>
<evidence type="ECO:0000256" key="3">
    <source>
        <dbReference type="SAM" id="SignalP"/>
    </source>
</evidence>
<keyword evidence="3" id="KW-0732">Signal</keyword>
<evidence type="ECO:0000256" key="2">
    <source>
        <dbReference type="SAM" id="MobiDB-lite"/>
    </source>
</evidence>
<keyword evidence="1" id="KW-0378">Hydrolase</keyword>
<sequence>MRKPSLLITALGLGLILIAGQALAAPQWREGRHYSVGEVVYYQGQPFRVLQSHTAWRGARWTPQAAPSLWEPVRYARNDGRHRWDDDDDDDDEDDDDDRRRWRRHAHDDKPWARDPHWRPGNWERGHRYRKGEWVWHEGYAYRATRNVDSGIEINWRPREAPDVWVRVTVP</sequence>
<evidence type="ECO:0000313" key="6">
    <source>
        <dbReference type="Proteomes" id="UP001061302"/>
    </source>
</evidence>
<dbReference type="RefSeq" id="WP_263124543.1">
    <property type="nucleotide sequence ID" value="NZ_CP106753.1"/>
</dbReference>
<keyword evidence="6" id="KW-1185">Reference proteome</keyword>
<organism evidence="5 6">
    <name type="scientific">Chitiniphilus purpureus</name>
    <dbReference type="NCBI Taxonomy" id="2981137"/>
    <lineage>
        <taxon>Bacteria</taxon>
        <taxon>Pseudomonadati</taxon>
        <taxon>Pseudomonadota</taxon>
        <taxon>Betaproteobacteria</taxon>
        <taxon>Neisseriales</taxon>
        <taxon>Chitinibacteraceae</taxon>
        <taxon>Chitiniphilus</taxon>
    </lineage>
</organism>
<evidence type="ECO:0000259" key="4">
    <source>
        <dbReference type="SMART" id="SM00495"/>
    </source>
</evidence>
<dbReference type="InterPro" id="IPR036573">
    <property type="entry name" value="CBM_sf_5/12"/>
</dbReference>
<dbReference type="SUPFAM" id="SSF51055">
    <property type="entry name" value="Carbohydrate binding domain"/>
    <property type="match status" value="2"/>
</dbReference>
<reference evidence="5" key="1">
    <citation type="submission" date="2022-10" db="EMBL/GenBank/DDBJ databases">
        <title>Chitiniphilus purpureus sp. nov., a novel chitin-degrading bacterium isolated from crawfish pond sediment.</title>
        <authorList>
            <person name="Li K."/>
        </authorList>
    </citation>
    <scope>NUCLEOTIDE SEQUENCE</scope>
    <source>
        <strain evidence="5">CD1</strain>
    </source>
</reference>
<accession>A0ABY6DMC1</accession>
<proteinExistence type="predicted"/>
<evidence type="ECO:0000313" key="5">
    <source>
        <dbReference type="EMBL" id="UXY15152.1"/>
    </source>
</evidence>